<dbReference type="STRING" id="1769779.AUP74_01248"/>
<dbReference type="SUPFAM" id="SSF53335">
    <property type="entry name" value="S-adenosyl-L-methionine-dependent methyltransferases"/>
    <property type="match status" value="1"/>
</dbReference>
<dbReference type="GO" id="GO:0032259">
    <property type="term" value="P:methylation"/>
    <property type="evidence" value="ECO:0007669"/>
    <property type="project" value="UniProtKB-KW"/>
</dbReference>
<comment type="pathway">
    <text evidence="2 9">Cofactor biosynthesis; biotin biosynthesis.</text>
</comment>
<evidence type="ECO:0000256" key="6">
    <source>
        <dbReference type="ARBA" id="ARBA00022691"/>
    </source>
</evidence>
<comment type="function">
    <text evidence="8 9">Converts the free carboxyl group of a malonyl-thioester to its methyl ester by transfer of a methyl group from S-adenosyl-L-methionine (SAM). It allows to synthesize pimeloyl-ACP via the fatty acid synthetic pathway.</text>
</comment>
<dbReference type="PATRIC" id="fig|1769779.3.peg.1268"/>
<dbReference type="HAMAP" id="MF_00835">
    <property type="entry name" value="BioC"/>
    <property type="match status" value="1"/>
</dbReference>
<name>A0A1C9W6G4_9GAMM</name>
<dbReference type="PANTHER" id="PTHR13090:SF1">
    <property type="entry name" value="ARGININE-HYDROXYLASE NDUFAF5, MITOCHONDRIAL"/>
    <property type="match status" value="1"/>
</dbReference>
<accession>A0A1C9W6G4</accession>
<feature type="domain" description="AB hydrolase-1" evidence="11">
    <location>
        <begin position="6"/>
        <end position="232"/>
    </location>
</feature>
<evidence type="ECO:0000256" key="4">
    <source>
        <dbReference type="ARBA" id="ARBA00022603"/>
    </source>
</evidence>
<dbReference type="OrthoDB" id="9760689at2"/>
<keyword evidence="5 9" id="KW-0808">Transferase</keyword>
<dbReference type="InterPro" id="IPR029063">
    <property type="entry name" value="SAM-dependent_MTases_sf"/>
</dbReference>
<dbReference type="InterPro" id="IPR000073">
    <property type="entry name" value="AB_hydrolase_1"/>
</dbReference>
<feature type="domain" description="Methyltransferase type 11" evidence="10">
    <location>
        <begin position="299"/>
        <end position="392"/>
    </location>
</feature>
<evidence type="ECO:0000256" key="2">
    <source>
        <dbReference type="ARBA" id="ARBA00004746"/>
    </source>
</evidence>
<reference evidence="13" key="1">
    <citation type="submission" date="2016-01" db="EMBL/GenBank/DDBJ databases">
        <title>Complete genome sequence of Microbulbifer sp. CCB-MM1, a halophile isolated from Matang Mangrove Forest, Perak.</title>
        <authorList>
            <person name="Moh T.H."/>
            <person name="Dinesh B."/>
            <person name="Lau N.-S."/>
            <person name="Go F."/>
            <person name="Alexander Chong S.-C."/>
        </authorList>
    </citation>
    <scope>NUCLEOTIDE SEQUENCE [LARGE SCALE GENOMIC DNA]</scope>
    <source>
        <strain evidence="13">CCB-MM1</strain>
    </source>
</reference>
<evidence type="ECO:0000259" key="10">
    <source>
        <dbReference type="Pfam" id="PF08241"/>
    </source>
</evidence>
<dbReference type="GO" id="GO:0009102">
    <property type="term" value="P:biotin biosynthetic process"/>
    <property type="evidence" value="ECO:0007669"/>
    <property type="project" value="UniProtKB-UniRule"/>
</dbReference>
<dbReference type="GO" id="GO:0010340">
    <property type="term" value="F:carboxyl-O-methyltransferase activity"/>
    <property type="evidence" value="ECO:0007669"/>
    <property type="project" value="UniProtKB-UniRule"/>
</dbReference>
<dbReference type="Proteomes" id="UP000095672">
    <property type="component" value="Chromosome"/>
</dbReference>
<evidence type="ECO:0000313" key="13">
    <source>
        <dbReference type="Proteomes" id="UP000095672"/>
    </source>
</evidence>
<dbReference type="PANTHER" id="PTHR13090">
    <property type="entry name" value="ARGININE-HYDROXYLASE NDUFAF5, MITOCHONDRIAL"/>
    <property type="match status" value="1"/>
</dbReference>
<dbReference type="NCBIfam" id="TIGR02072">
    <property type="entry name" value="BioC"/>
    <property type="match status" value="1"/>
</dbReference>
<dbReference type="InterPro" id="IPR050602">
    <property type="entry name" value="Malonyl-ACP_OMT"/>
</dbReference>
<keyword evidence="6 9" id="KW-0949">S-adenosyl-L-methionine</keyword>
<dbReference type="UniPathway" id="UPA00078"/>
<keyword evidence="7 9" id="KW-0093">Biotin biosynthesis</keyword>
<dbReference type="EC" id="2.1.1.197" evidence="3 9"/>
<dbReference type="InterPro" id="IPR029058">
    <property type="entry name" value="AB_hydrolase_fold"/>
</dbReference>
<dbReference type="GO" id="GO:0102130">
    <property type="term" value="F:malonyl-CoA methyltransferase activity"/>
    <property type="evidence" value="ECO:0007669"/>
    <property type="project" value="UniProtKB-EC"/>
</dbReference>
<organism evidence="12 13">
    <name type="scientific">Microbulbifer aggregans</name>
    <dbReference type="NCBI Taxonomy" id="1769779"/>
    <lineage>
        <taxon>Bacteria</taxon>
        <taxon>Pseudomonadati</taxon>
        <taxon>Pseudomonadota</taxon>
        <taxon>Gammaproteobacteria</taxon>
        <taxon>Cellvibrionales</taxon>
        <taxon>Microbulbiferaceae</taxon>
        <taxon>Microbulbifer</taxon>
    </lineage>
</organism>
<dbReference type="GO" id="GO:0008757">
    <property type="term" value="F:S-adenosylmethionine-dependent methyltransferase activity"/>
    <property type="evidence" value="ECO:0007669"/>
    <property type="project" value="InterPro"/>
</dbReference>
<evidence type="ECO:0000256" key="3">
    <source>
        <dbReference type="ARBA" id="ARBA00012327"/>
    </source>
</evidence>
<evidence type="ECO:0000256" key="1">
    <source>
        <dbReference type="ARBA" id="ARBA00000852"/>
    </source>
</evidence>
<keyword evidence="4 9" id="KW-0489">Methyltransferase</keyword>
<dbReference type="SUPFAM" id="SSF53474">
    <property type="entry name" value="alpha/beta-Hydrolases"/>
    <property type="match status" value="1"/>
</dbReference>
<dbReference type="Gene3D" id="3.40.50.1820">
    <property type="entry name" value="alpha/beta hydrolase"/>
    <property type="match status" value="1"/>
</dbReference>
<keyword evidence="13" id="KW-1185">Reference proteome</keyword>
<evidence type="ECO:0000256" key="7">
    <source>
        <dbReference type="ARBA" id="ARBA00022756"/>
    </source>
</evidence>
<proteinExistence type="inferred from homology"/>
<evidence type="ECO:0000256" key="5">
    <source>
        <dbReference type="ARBA" id="ARBA00022679"/>
    </source>
</evidence>
<evidence type="ECO:0000256" key="8">
    <source>
        <dbReference type="ARBA" id="ARBA00025006"/>
    </source>
</evidence>
<comment type="catalytic activity">
    <reaction evidence="1 9">
        <text>malonyl-[ACP] + S-adenosyl-L-methionine = malonyl-[ACP] methyl ester + S-adenosyl-L-homocysteine</text>
        <dbReference type="Rhea" id="RHEA:17105"/>
        <dbReference type="Rhea" id="RHEA-COMP:9623"/>
        <dbReference type="Rhea" id="RHEA-COMP:9954"/>
        <dbReference type="ChEBI" id="CHEBI:57856"/>
        <dbReference type="ChEBI" id="CHEBI:59789"/>
        <dbReference type="ChEBI" id="CHEBI:78449"/>
        <dbReference type="ChEBI" id="CHEBI:78845"/>
        <dbReference type="EC" id="2.1.1.197"/>
    </reaction>
</comment>
<evidence type="ECO:0000256" key="9">
    <source>
        <dbReference type="HAMAP-Rule" id="MF_00835"/>
    </source>
</evidence>
<dbReference type="InterPro" id="IPR011814">
    <property type="entry name" value="BioC"/>
</dbReference>
<dbReference type="KEGG" id="micc:AUP74_01248"/>
<protein>
    <recommendedName>
        <fullName evidence="3 9">Malonyl-[acyl-carrier protein] O-methyltransferase</fullName>
        <shortName evidence="9">Malonyl-ACP O-methyltransferase</shortName>
        <ecNumber evidence="3 9">2.1.1.197</ecNumber>
    </recommendedName>
    <alternativeName>
        <fullName evidence="9">Biotin synthesis protein BioC</fullName>
    </alternativeName>
</protein>
<comment type="similarity">
    <text evidence="9">Belongs to the methyltransferase superfamily.</text>
</comment>
<dbReference type="Pfam" id="PF12697">
    <property type="entry name" value="Abhydrolase_6"/>
    <property type="match status" value="1"/>
</dbReference>
<dbReference type="AlphaFoldDB" id="A0A1C9W6G4"/>
<dbReference type="EMBL" id="CP014143">
    <property type="protein sequence ID" value="AOS96708.1"/>
    <property type="molecule type" value="Genomic_DNA"/>
</dbReference>
<evidence type="ECO:0000259" key="11">
    <source>
        <dbReference type="Pfam" id="PF12697"/>
    </source>
</evidence>
<evidence type="ECO:0000313" key="12">
    <source>
        <dbReference type="EMBL" id="AOS96708.1"/>
    </source>
</evidence>
<dbReference type="CDD" id="cd02440">
    <property type="entry name" value="AdoMet_MTases"/>
    <property type="match status" value="1"/>
</dbReference>
<sequence length="542" mass="59232">MTFEHVVLLHGWGCDGRIWAPLQAELEARLALPVTVLELPGFGDRNTSPWPDTGVLLSELAERIPARSLLVGHSLGGMLAVRLAEQNDRVAGVITLAANARFTAAPHWPGMEPSVFAQFNRSFNEAAEKTWQRFCGLQVQGDRQARPLLKELKRQRPGAIGDAWALALRCLGQLDNRELLRSLKKPQRHLLGAEDALVPAAAADALREMDLAVEVIDGAGHVLPLSQPEVIVTAIDTFVREHASEGEETKAAEPFAKAAVARSFGRAAAHYDAAAHLQRAVCRHLLASLPASVEPRRILDLGSGTGFGCELLRQRFPSAEIIALDLAEGMLAYARERRPAADGYIAADAEQLPLADASFDLVFSSMALQWCYRLPQLFAELQRITAPAGRLLVSTLGPGTLRELKAAWASVDDVVHVNRFLPACEWSTAAVAAGLPGSVRVEERVLHYATAVELMRDLKRIGAHNVNREAGRGLTGRDRLRRLSEAYEPHRTNAGLPASYEVFYLELQRFDGGERTHDAGAEAGVMEMGRRFRADPVRITGR</sequence>
<gene>
    <name evidence="9 12" type="primary">bioC</name>
    <name evidence="12" type="ORF">AUP74_01248</name>
</gene>
<dbReference type="Pfam" id="PF08241">
    <property type="entry name" value="Methyltransf_11"/>
    <property type="match status" value="1"/>
</dbReference>
<dbReference type="RefSeq" id="WP_069946817.1">
    <property type="nucleotide sequence ID" value="NZ_CP014143.1"/>
</dbReference>
<dbReference type="InterPro" id="IPR013216">
    <property type="entry name" value="Methyltransf_11"/>
</dbReference>
<dbReference type="Gene3D" id="3.40.50.150">
    <property type="entry name" value="Vaccinia Virus protein VP39"/>
    <property type="match status" value="1"/>
</dbReference>